<dbReference type="GO" id="GO:0005634">
    <property type="term" value="C:nucleus"/>
    <property type="evidence" value="ECO:0007669"/>
    <property type="project" value="UniProtKB-SubCell"/>
</dbReference>
<gene>
    <name evidence="8" type="ORF">FPOA_14044</name>
</gene>
<dbReference type="GO" id="GO:0007059">
    <property type="term" value="P:chromosome segregation"/>
    <property type="evidence" value="ECO:0007669"/>
    <property type="project" value="InterPro"/>
</dbReference>
<evidence type="ECO:0000256" key="6">
    <source>
        <dbReference type="SAM" id="MobiDB-lite"/>
    </source>
</evidence>
<comment type="caution">
    <text evidence="8">The sequence shown here is derived from an EMBL/GenBank/DDBJ whole genome shotgun (WGS) entry which is preliminary data.</text>
</comment>
<evidence type="ECO:0000256" key="3">
    <source>
        <dbReference type="ARBA" id="ARBA00022771"/>
    </source>
</evidence>
<keyword evidence="2" id="KW-0479">Metal-binding</keyword>
<evidence type="ECO:0000313" key="9">
    <source>
        <dbReference type="Proteomes" id="UP000091967"/>
    </source>
</evidence>
<dbReference type="GO" id="GO:0000444">
    <property type="term" value="C:MIS12/MIND type complex"/>
    <property type="evidence" value="ECO:0007669"/>
    <property type="project" value="InterPro"/>
</dbReference>
<feature type="region of interest" description="Disordered" evidence="6">
    <location>
        <begin position="30"/>
        <end position="237"/>
    </location>
</feature>
<dbReference type="GO" id="GO:0051301">
    <property type="term" value="P:cell division"/>
    <property type="evidence" value="ECO:0007669"/>
    <property type="project" value="InterPro"/>
</dbReference>
<keyword evidence="9" id="KW-1185">Reference proteome</keyword>
<keyword evidence="3" id="KW-0863">Zinc-finger</keyword>
<feature type="compositionally biased region" description="Low complexity" evidence="6">
    <location>
        <begin position="217"/>
        <end position="235"/>
    </location>
</feature>
<evidence type="ECO:0000256" key="2">
    <source>
        <dbReference type="ARBA" id="ARBA00022723"/>
    </source>
</evidence>
<feature type="compositionally biased region" description="Basic and acidic residues" evidence="6">
    <location>
        <begin position="36"/>
        <end position="58"/>
    </location>
</feature>
<reference evidence="8 9" key="1">
    <citation type="submission" date="2016-06" db="EMBL/GenBank/DDBJ databases">
        <title>Living apart together: crosstalk between the core and supernumerary genomes in a fungal plant pathogen.</title>
        <authorList>
            <person name="Vanheule A."/>
            <person name="Audenaert K."/>
            <person name="Warris S."/>
            <person name="Van De Geest H."/>
            <person name="Schijlen E."/>
            <person name="Hofte M."/>
            <person name="De Saeger S."/>
            <person name="Haesaert G."/>
            <person name="Waalwijk C."/>
            <person name="Van Der Lee T."/>
        </authorList>
    </citation>
    <scope>NUCLEOTIDE SEQUENCE [LARGE SCALE GENOMIC DNA]</scope>
    <source>
        <strain evidence="8 9">2516</strain>
    </source>
</reference>
<sequence>MGNENGRRLSKRLAAAAATDYEYDDDFAFVRKSKRIKTDKTDEPKPEAVPEPKAEPVKKPTNGRPAAKQHAVKAPTTNGTIVEEEPPEKEMNATTQPTTRKSSRQKASVNASVGREINVTKRPSTRRSTRRSGEAQGKEAPQPAPASIPEPEPESAPTSHVNEASKKHGSRAKPPRPPPDWDKSPQRKPPVQSVTIALPMSDTPIINRNKEMRKKGGNSNRRSSLGNRGRRASSLIESGQTAIPHREVNPADFYKQIEAEGLTEPRRMRQLLTWCGERALAKKPPHGAPNSNAILGARAIQDQGSDQFNEHQPSINGRQRCFNIYQSISLLAKTYQFNEMASTLMKLMFVDGGLQASPHPHAHDANFTGSDPLDLTDEDHDFVFERFKGYTLSERRSSTRQWVWKFGFDISKAGNSATWVCGFFVKKRDLRPSHYDARNLSNVELHLSSFHNVRNASAKRTVPNTLKRPHDMADQMSVVSFFGLDVNDANQQAMANRLVASFNKEEFQRKMVKWMVSANLPFRTAQHPFLREVLEYLSPSIGIQRAHISDKSVRAIAFREYEKNKGLVAKTLQESPGQVHLAFDGWTSTNGLSLYGVSAVYRDRQAQPHKIVLGLPEMDGRHTEKNIAAAVLEVISSYDIEKKIGYFTVDNASNNDTALAEIGDALGFHWPERRVRCLGHVINLVVKALLFGQDYESFERDVNDGLLTVQREHEQWRKRGPVGKLHNFCQEEHRIREAAEDSGFKAHKPVKVVTDNATRWLSQFYMMQRALRLKPFYDTFIFEARAHFNSENRTRCGNLRKGVREPYFLQEGNRLEESDWEAIQALHDILLNFELVIKSLQGDSQSREKQRSLGEEAIDQIHGASWEILDAYEFLLDGLETAKGIVAGLPEGDHLVVNVNNAWKKLDSYYAKVGESPLIYAAAVLNPGKRWDAFDGWKALRLSTNKFTNFKKQRRDVSGQTSASLSPCASPAATEPDEFELWEHDHAAGDKHVEDPRLYWHKRRQKYPRLSRMALDLHTVLPMSAEVERLFSVTGHMVVPLRNRLHADTLSLCQTIRSWYHAGVIQDLDPMLKWTGNMIPDVEESED</sequence>
<dbReference type="Proteomes" id="UP000091967">
    <property type="component" value="Unassembled WGS sequence"/>
</dbReference>
<keyword evidence="4" id="KW-0862">Zinc</keyword>
<proteinExistence type="predicted"/>
<evidence type="ECO:0000256" key="1">
    <source>
        <dbReference type="ARBA" id="ARBA00004123"/>
    </source>
</evidence>
<dbReference type="InterPro" id="IPR008906">
    <property type="entry name" value="HATC_C_dom"/>
</dbReference>
<evidence type="ECO:0000256" key="4">
    <source>
        <dbReference type="ARBA" id="ARBA00022833"/>
    </source>
</evidence>
<dbReference type="Pfam" id="PF05699">
    <property type="entry name" value="Dimer_Tnp_hAT"/>
    <property type="match status" value="1"/>
</dbReference>
<evidence type="ECO:0000259" key="7">
    <source>
        <dbReference type="Pfam" id="PF05699"/>
    </source>
</evidence>
<feature type="compositionally biased region" description="Polar residues" evidence="6">
    <location>
        <begin position="92"/>
        <end position="111"/>
    </location>
</feature>
<dbReference type="InterPro" id="IPR012337">
    <property type="entry name" value="RNaseH-like_sf"/>
</dbReference>
<dbReference type="PANTHER" id="PTHR46481:SF10">
    <property type="entry name" value="ZINC FINGER BED DOMAIN-CONTAINING PROTEIN 39"/>
    <property type="match status" value="1"/>
</dbReference>
<dbReference type="Pfam" id="PF08202">
    <property type="entry name" value="MIS13"/>
    <property type="match status" value="1"/>
</dbReference>
<dbReference type="PANTHER" id="PTHR46481">
    <property type="entry name" value="ZINC FINGER BED DOMAIN-CONTAINING PROTEIN 4"/>
    <property type="match status" value="1"/>
</dbReference>
<name>A0A1B8A3H6_FUSPO</name>
<dbReference type="GO" id="GO:0008270">
    <property type="term" value="F:zinc ion binding"/>
    <property type="evidence" value="ECO:0007669"/>
    <property type="project" value="UniProtKB-KW"/>
</dbReference>
<dbReference type="SUPFAM" id="SSF53098">
    <property type="entry name" value="Ribonuclease H-like"/>
    <property type="match status" value="1"/>
</dbReference>
<accession>A0A1B8A3H6</accession>
<dbReference type="GO" id="GO:0046983">
    <property type="term" value="F:protein dimerization activity"/>
    <property type="evidence" value="ECO:0007669"/>
    <property type="project" value="InterPro"/>
</dbReference>
<keyword evidence="5" id="KW-0539">Nucleus</keyword>
<dbReference type="InterPro" id="IPR013218">
    <property type="entry name" value="Dsn1/Mis13"/>
</dbReference>
<evidence type="ECO:0000313" key="8">
    <source>
        <dbReference type="EMBL" id="OBS15022.1"/>
    </source>
</evidence>
<dbReference type="InterPro" id="IPR052035">
    <property type="entry name" value="ZnF_BED_domain_contain"/>
</dbReference>
<dbReference type="AlphaFoldDB" id="A0A1B8A3H6"/>
<dbReference type="EMBL" id="LYXU01000176">
    <property type="protein sequence ID" value="OBS15022.1"/>
    <property type="molecule type" value="Genomic_DNA"/>
</dbReference>
<feature type="domain" description="HAT C-terminal dimerisation" evidence="7">
    <location>
        <begin position="994"/>
        <end position="1060"/>
    </location>
</feature>
<protein>
    <recommendedName>
        <fullName evidence="7">HAT C-terminal dimerisation domain-containing protein</fullName>
    </recommendedName>
</protein>
<comment type="subcellular location">
    <subcellularLocation>
        <location evidence="1">Nucleus</location>
    </subcellularLocation>
</comment>
<evidence type="ECO:0000256" key="5">
    <source>
        <dbReference type="ARBA" id="ARBA00023242"/>
    </source>
</evidence>
<organism evidence="8 9">
    <name type="scientific">Fusarium poae</name>
    <dbReference type="NCBI Taxonomy" id="36050"/>
    <lineage>
        <taxon>Eukaryota</taxon>
        <taxon>Fungi</taxon>
        <taxon>Dikarya</taxon>
        <taxon>Ascomycota</taxon>
        <taxon>Pezizomycotina</taxon>
        <taxon>Sordariomycetes</taxon>
        <taxon>Hypocreomycetidae</taxon>
        <taxon>Hypocreales</taxon>
        <taxon>Nectriaceae</taxon>
        <taxon>Fusarium</taxon>
    </lineage>
</organism>